<accession>A0A8J3FC60</accession>
<reference evidence="10" key="1">
    <citation type="journal article" date="2014" name="Int. J. Syst. Evol. Microbiol.">
        <title>Complete genome sequence of Corynebacterium casei LMG S-19264T (=DSM 44701T), isolated from a smear-ripened cheese.</title>
        <authorList>
            <consortium name="US DOE Joint Genome Institute (JGI-PGF)"/>
            <person name="Walter F."/>
            <person name="Albersmeier A."/>
            <person name="Kalinowski J."/>
            <person name="Ruckert C."/>
        </authorList>
    </citation>
    <scope>NUCLEOTIDE SEQUENCE</scope>
    <source>
        <strain evidence="10">JCM 14719</strain>
    </source>
</reference>
<feature type="binding site" description="in other chain" evidence="8">
    <location>
        <begin position="153"/>
        <end position="155"/>
    </location>
    <ligand>
        <name>FMN</name>
        <dbReference type="ChEBI" id="CHEBI:58210"/>
        <note>ligand shared between dimeric partners</note>
    </ligand>
</feature>
<dbReference type="AlphaFoldDB" id="A0A8J3FC60"/>
<keyword evidence="3 7" id="KW-0288">FMN</keyword>
<keyword evidence="4 7" id="KW-0521">NADP</keyword>
<dbReference type="PIRSF" id="PIRSF000232">
    <property type="entry name" value="YdjA"/>
    <property type="match status" value="1"/>
</dbReference>
<gene>
    <name evidence="10" type="ORF">GCM10007043_18270</name>
</gene>
<evidence type="ECO:0000256" key="7">
    <source>
        <dbReference type="PIRNR" id="PIRNR000232"/>
    </source>
</evidence>
<dbReference type="Gene3D" id="3.40.109.10">
    <property type="entry name" value="NADH Oxidase"/>
    <property type="match status" value="1"/>
</dbReference>
<dbReference type="InterPro" id="IPR029479">
    <property type="entry name" value="Nitroreductase"/>
</dbReference>
<feature type="binding site" evidence="8">
    <location>
        <position position="55"/>
    </location>
    <ligand>
        <name>FMN</name>
        <dbReference type="ChEBI" id="CHEBI:58210"/>
        <note>ligand shared between dimeric partners</note>
    </ligand>
</feature>
<dbReference type="Pfam" id="PF00881">
    <property type="entry name" value="Nitroreductase"/>
    <property type="match status" value="1"/>
</dbReference>
<evidence type="ECO:0000256" key="5">
    <source>
        <dbReference type="ARBA" id="ARBA00023002"/>
    </source>
</evidence>
<protein>
    <recommendedName>
        <fullName evidence="7">Putative NAD(P)H nitroreductase</fullName>
        <ecNumber evidence="7">1.-.-.-</ecNumber>
    </recommendedName>
</protein>
<keyword evidence="6 7" id="KW-0520">NAD</keyword>
<keyword evidence="5 7" id="KW-0560">Oxidoreductase</keyword>
<proteinExistence type="inferred from homology"/>
<comment type="similarity">
    <text evidence="1 7">Belongs to the nitroreductase family.</text>
</comment>
<reference evidence="10" key="2">
    <citation type="submission" date="2020-09" db="EMBL/GenBank/DDBJ databases">
        <authorList>
            <person name="Sun Q."/>
            <person name="Ohkuma M."/>
        </authorList>
    </citation>
    <scope>NUCLEOTIDE SEQUENCE</scope>
    <source>
        <strain evidence="10">JCM 14719</strain>
    </source>
</reference>
<dbReference type="SUPFAM" id="SSF55469">
    <property type="entry name" value="FMN-dependent nitroreductase-like"/>
    <property type="match status" value="1"/>
</dbReference>
<evidence type="ECO:0000313" key="10">
    <source>
        <dbReference type="EMBL" id="GGK04612.1"/>
    </source>
</evidence>
<dbReference type="InterPro" id="IPR052530">
    <property type="entry name" value="NAD(P)H_nitroreductase"/>
</dbReference>
<evidence type="ECO:0000259" key="9">
    <source>
        <dbReference type="Pfam" id="PF00881"/>
    </source>
</evidence>
<dbReference type="PANTHER" id="PTHR43821:SF1">
    <property type="entry name" value="NAD(P)H NITROREDUCTASE YDJA-RELATED"/>
    <property type="match status" value="1"/>
</dbReference>
<organism evidence="10 11">
    <name type="scientific">Calditerricola satsumensis</name>
    <dbReference type="NCBI Taxonomy" id="373054"/>
    <lineage>
        <taxon>Bacteria</taxon>
        <taxon>Bacillati</taxon>
        <taxon>Bacillota</taxon>
        <taxon>Bacilli</taxon>
        <taxon>Bacillales</taxon>
        <taxon>Bacillaceae</taxon>
        <taxon>Calditerricola</taxon>
    </lineage>
</organism>
<evidence type="ECO:0000256" key="6">
    <source>
        <dbReference type="ARBA" id="ARBA00023027"/>
    </source>
</evidence>
<feature type="binding site" description="in other chain" evidence="8">
    <location>
        <begin position="26"/>
        <end position="28"/>
    </location>
    <ligand>
        <name>FMN</name>
        <dbReference type="ChEBI" id="CHEBI:58210"/>
        <note>ligand shared between dimeric partners</note>
    </ligand>
</feature>
<feature type="domain" description="Nitroreductase" evidence="9">
    <location>
        <begin position="23"/>
        <end position="184"/>
    </location>
</feature>
<evidence type="ECO:0000256" key="1">
    <source>
        <dbReference type="ARBA" id="ARBA00007118"/>
    </source>
</evidence>
<comment type="cofactor">
    <cofactor evidence="8">
        <name>FMN</name>
        <dbReference type="ChEBI" id="CHEBI:58210"/>
    </cofactor>
    <text evidence="8">Binds 1 FMN per subunit.</text>
</comment>
<dbReference type="InterPro" id="IPR000415">
    <property type="entry name" value="Nitroreductase-like"/>
</dbReference>
<dbReference type="GO" id="GO:0016491">
    <property type="term" value="F:oxidoreductase activity"/>
    <property type="evidence" value="ECO:0007669"/>
    <property type="project" value="UniProtKB-UniRule"/>
</dbReference>
<dbReference type="InterPro" id="IPR026021">
    <property type="entry name" value="YdjA-like"/>
</dbReference>
<dbReference type="EMBL" id="BMOF01000041">
    <property type="protein sequence ID" value="GGK04612.1"/>
    <property type="molecule type" value="Genomic_DNA"/>
</dbReference>
<name>A0A8J3FC60_9BACI</name>
<evidence type="ECO:0000256" key="8">
    <source>
        <dbReference type="PIRSR" id="PIRSR000232-1"/>
    </source>
</evidence>
<sequence>MWGKHVLLKYGWGVKAIELFEAIRGRRSVGVVKDEMPPREAIEKMLEAATWAPNHHHTEPWKFFVLTGQARHRLGEAMAEALAAKLDDPNTPEARAQLERMRKNPLRAPVIIAVAVSPSDDPRVIELEEIEAVACAVQNMLLAAHALGLGAIWRTGAICYDPRLKPFFGLSEREQLLGFVYVGYPAGPQPVGKRTPFAQKTVWMNR</sequence>
<dbReference type="CDD" id="cd02135">
    <property type="entry name" value="YdjA-like"/>
    <property type="match status" value="1"/>
</dbReference>
<evidence type="ECO:0000256" key="2">
    <source>
        <dbReference type="ARBA" id="ARBA00022630"/>
    </source>
</evidence>
<keyword evidence="11" id="KW-1185">Reference proteome</keyword>
<keyword evidence="2 7" id="KW-0285">Flavoprotein</keyword>
<dbReference type="PANTHER" id="PTHR43821">
    <property type="entry name" value="NAD(P)H NITROREDUCTASE YDJA-RELATED"/>
    <property type="match status" value="1"/>
</dbReference>
<dbReference type="Proteomes" id="UP000637720">
    <property type="component" value="Unassembled WGS sequence"/>
</dbReference>
<dbReference type="EC" id="1.-.-.-" evidence="7"/>
<evidence type="ECO:0000256" key="3">
    <source>
        <dbReference type="ARBA" id="ARBA00022643"/>
    </source>
</evidence>
<evidence type="ECO:0000256" key="4">
    <source>
        <dbReference type="ARBA" id="ARBA00022857"/>
    </source>
</evidence>
<dbReference type="RefSeq" id="WP_083463045.1">
    <property type="nucleotide sequence ID" value="NZ_BMOF01000041.1"/>
</dbReference>
<evidence type="ECO:0000313" key="11">
    <source>
        <dbReference type="Proteomes" id="UP000637720"/>
    </source>
</evidence>
<comment type="caution">
    <text evidence="10">The sequence shown here is derived from an EMBL/GenBank/DDBJ whole genome shotgun (WGS) entry which is preliminary data.</text>
</comment>